<dbReference type="KEGG" id="dosa:Os09g0505200"/>
<dbReference type="HOGENOM" id="CLU_068161_0_0_1"/>
<dbReference type="InterPro" id="IPR000253">
    <property type="entry name" value="FHA_dom"/>
</dbReference>
<dbReference type="InterPro" id="IPR008984">
    <property type="entry name" value="SMAD_FHA_dom_sf"/>
</dbReference>
<reference evidence="6" key="2">
    <citation type="journal article" date="2008" name="Nucleic Acids Res.">
        <title>The rice annotation project database (RAP-DB): 2008 update.</title>
        <authorList>
            <consortium name="The rice annotation project (RAP)"/>
        </authorList>
    </citation>
    <scope>GENOME REANNOTATION</scope>
    <source>
        <strain evidence="6">cv. Nipponbare</strain>
    </source>
</reference>
<dbReference type="SUPFAM" id="SSF49879">
    <property type="entry name" value="SMAD/FHA domain"/>
    <property type="match status" value="1"/>
</dbReference>
<sequence>MGVIFAQKSKNSASEADYFCFERIASRSGKEFILRVLSQIWGGLHILLSRSAADSSRAATGILKMASSISVMASAGRNRGVGFAKLQGEDFEYFMQTYSIILGRDSKREKVDLDISGGDLTISRHHAHIFYDFECKRFSLLVLGKCGCTVEGVLHLPGGSPIKLDSQDLLQIGHKKFYFLLPTRSIFGTSSNQHGPSASAAFQPANNGTAADEHNLTASAAAQPAHIGTAAPPPHIGTAQPGQIGIVTLPPAHIQNNAENENIAGIETQEEFMNQNKMPFGELDTCSSHHITIEPTLAPGGQPVNNLAIRPADNNKDQQEVLLKEEEYVLASIGIVISDLCGLKKMIPIEKLHSELVACYSATWPQRQVQMHLAPEAGSSAAGTECKPWLKLMYLLRKRGKLHETYSNISGSFSPWRLLRSNITPWLRELETEKL</sequence>
<dbReference type="Pfam" id="PF00498">
    <property type="entry name" value="FHA"/>
    <property type="match status" value="1"/>
</dbReference>
<keyword evidence="2" id="KW-0539">Nucleus</keyword>
<evidence type="ECO:0000259" key="4">
    <source>
        <dbReference type="PROSITE" id="PS50006"/>
    </source>
</evidence>
<protein>
    <submittedName>
        <fullName evidence="5">Os09g0505200 protein</fullName>
    </submittedName>
</protein>
<gene>
    <name evidence="5" type="ordered locus">Os09g0505200</name>
</gene>
<dbReference type="GO" id="GO:0005634">
    <property type="term" value="C:nucleus"/>
    <property type="evidence" value="ECO:0007669"/>
    <property type="project" value="UniProtKB-SubCell"/>
</dbReference>
<dbReference type="PANTHER" id="PTHR21712:SF29">
    <property type="entry name" value="PRE-RRNA-PROCESSING PROTEIN FHL1"/>
    <property type="match status" value="1"/>
</dbReference>
<dbReference type="Gene3D" id="2.60.200.20">
    <property type="match status" value="1"/>
</dbReference>
<name>Q0J0M3_ORYSJ</name>
<evidence type="ECO:0000256" key="1">
    <source>
        <dbReference type="ARBA" id="ARBA00004123"/>
    </source>
</evidence>
<comment type="subcellular location">
    <subcellularLocation>
        <location evidence="1">Nucleus</location>
    </subcellularLocation>
</comment>
<dbReference type="InterPro" id="IPR045178">
    <property type="entry name" value="Fhl1/FHA1"/>
</dbReference>
<accession>Q0J0M3</accession>
<dbReference type="GO" id="GO:0060962">
    <property type="term" value="P:regulation of ribosomal protein gene transcription by RNA polymerase II"/>
    <property type="evidence" value="ECO:0007669"/>
    <property type="project" value="InterPro"/>
</dbReference>
<dbReference type="Proteomes" id="UP000000763">
    <property type="component" value="Chromosome 9"/>
</dbReference>
<dbReference type="EMBL" id="AP008215">
    <property type="protein sequence ID" value="BAF25514.2"/>
    <property type="molecule type" value="Genomic_DNA"/>
</dbReference>
<reference evidence="5 6" key="1">
    <citation type="journal article" date="2005" name="Nature">
        <title>The map-based sequence of the rice genome.</title>
        <authorList>
            <consortium name="International rice genome sequencing project (IRGSP)"/>
            <person name="Matsumoto T."/>
            <person name="Wu J."/>
            <person name="Kanamori H."/>
            <person name="Katayose Y."/>
            <person name="Fujisawa M."/>
            <person name="Namiki N."/>
            <person name="Mizuno H."/>
            <person name="Yamamoto K."/>
            <person name="Antonio B.A."/>
            <person name="Baba T."/>
            <person name="Sakata K."/>
            <person name="Nagamura Y."/>
            <person name="Aoki H."/>
            <person name="Arikawa K."/>
            <person name="Arita K."/>
            <person name="Bito T."/>
            <person name="Chiden Y."/>
            <person name="Fujitsuka N."/>
            <person name="Fukunaka R."/>
            <person name="Hamada M."/>
            <person name="Harada C."/>
            <person name="Hayashi A."/>
            <person name="Hijishita S."/>
            <person name="Honda M."/>
            <person name="Hosokawa S."/>
            <person name="Ichikawa Y."/>
            <person name="Idonuma A."/>
            <person name="Iijima M."/>
            <person name="Ikeda M."/>
            <person name="Ikeno M."/>
            <person name="Ito K."/>
            <person name="Ito S."/>
            <person name="Ito T."/>
            <person name="Ito Y."/>
            <person name="Ito Y."/>
            <person name="Iwabuchi A."/>
            <person name="Kamiya K."/>
            <person name="Karasawa W."/>
            <person name="Kurita K."/>
            <person name="Katagiri S."/>
            <person name="Kikuta A."/>
            <person name="Kobayashi H."/>
            <person name="Kobayashi N."/>
            <person name="Machita K."/>
            <person name="Maehara T."/>
            <person name="Masukawa M."/>
            <person name="Mizubayashi T."/>
            <person name="Mukai Y."/>
            <person name="Nagasaki H."/>
            <person name="Nagata Y."/>
            <person name="Naito S."/>
            <person name="Nakashima M."/>
            <person name="Nakama Y."/>
            <person name="Nakamichi Y."/>
            <person name="Nakamura M."/>
            <person name="Meguro A."/>
            <person name="Negishi M."/>
            <person name="Ohta I."/>
            <person name="Ohta T."/>
            <person name="Okamoto M."/>
            <person name="Ono N."/>
            <person name="Saji S."/>
            <person name="Sakaguchi M."/>
            <person name="Sakai K."/>
            <person name="Shibata M."/>
            <person name="Shimokawa T."/>
            <person name="Song J."/>
            <person name="Takazaki Y."/>
            <person name="Terasawa K."/>
            <person name="Tsugane M."/>
            <person name="Tsuji K."/>
            <person name="Ueda S."/>
            <person name="Waki K."/>
            <person name="Yamagata H."/>
            <person name="Yamamoto M."/>
            <person name="Yamamoto S."/>
            <person name="Yamane H."/>
            <person name="Yoshiki S."/>
            <person name="Yoshihara R."/>
            <person name="Yukawa K."/>
            <person name="Zhong H."/>
            <person name="Yano M."/>
            <person name="Yuan Q."/>
            <person name="Ouyang S."/>
            <person name="Liu J."/>
            <person name="Jones K.M."/>
            <person name="Gansberger K."/>
            <person name="Moffat K."/>
            <person name="Hill J."/>
            <person name="Bera J."/>
            <person name="Fadrosh D."/>
            <person name="Jin S."/>
            <person name="Johri S."/>
            <person name="Kim M."/>
            <person name="Overton L."/>
            <person name="Reardon M."/>
            <person name="Tsitrin T."/>
            <person name="Vuong H."/>
            <person name="Weaver B."/>
            <person name="Ciecko A."/>
            <person name="Tallon L."/>
            <person name="Jackson J."/>
            <person name="Pai G."/>
            <person name="Aken S.V."/>
            <person name="Utterback T."/>
            <person name="Reidmuller S."/>
            <person name="Feldblyum T."/>
            <person name="Hsiao J."/>
            <person name="Zismann V."/>
            <person name="Iobst S."/>
            <person name="de Vazeille A.R."/>
            <person name="Buell C.R."/>
            <person name="Ying K."/>
            <person name="Li Y."/>
            <person name="Lu T."/>
            <person name="Huang Y."/>
            <person name="Zhao Q."/>
            <person name="Feng Q."/>
            <person name="Zhang L."/>
            <person name="Zhu J."/>
            <person name="Weng Q."/>
            <person name="Mu J."/>
            <person name="Lu Y."/>
            <person name="Fan D."/>
            <person name="Liu Y."/>
            <person name="Guan J."/>
            <person name="Zhang Y."/>
            <person name="Yu S."/>
            <person name="Liu X."/>
            <person name="Zhang Y."/>
            <person name="Hong G."/>
            <person name="Han B."/>
            <person name="Choisne N."/>
            <person name="Demange N."/>
            <person name="Orjeda G."/>
            <person name="Samain S."/>
            <person name="Cattolico L."/>
            <person name="Pelletier E."/>
            <person name="Couloux A."/>
            <person name="Segurens B."/>
            <person name="Wincker P."/>
            <person name="D'Hont A."/>
            <person name="Scarpelli C."/>
            <person name="Weissenbach J."/>
            <person name="Salanoubat M."/>
            <person name="Quetier F."/>
            <person name="Yu Y."/>
            <person name="Kim H.R."/>
            <person name="Rambo T."/>
            <person name="Currie J."/>
            <person name="Collura K."/>
            <person name="Luo M."/>
            <person name="Yang T."/>
            <person name="Ammiraju J.S.S."/>
            <person name="Engler F."/>
            <person name="Soderlund C."/>
            <person name="Wing R.A."/>
            <person name="Palmer L.E."/>
            <person name="de la Bastide M."/>
            <person name="Spiegel L."/>
            <person name="Nascimento L."/>
            <person name="Zutavern T."/>
            <person name="O'Shaughnessy A."/>
            <person name="Dike S."/>
            <person name="Dedhia N."/>
            <person name="Preston R."/>
            <person name="Balija V."/>
            <person name="McCombie W.R."/>
            <person name="Chow T."/>
            <person name="Chen H."/>
            <person name="Chung M."/>
            <person name="Chen C."/>
            <person name="Shaw J."/>
            <person name="Wu H."/>
            <person name="Hsiao K."/>
            <person name="Chao Y."/>
            <person name="Chu M."/>
            <person name="Cheng C."/>
            <person name="Hour A."/>
            <person name="Lee P."/>
            <person name="Lin S."/>
            <person name="Lin Y."/>
            <person name="Liou J."/>
            <person name="Liu S."/>
            <person name="Hsing Y."/>
            <person name="Raghuvanshi S."/>
            <person name="Mohanty A."/>
            <person name="Bharti A.K."/>
            <person name="Gaur A."/>
            <person name="Gupta V."/>
            <person name="Kumar D."/>
            <person name="Ravi V."/>
            <person name="Vij S."/>
            <person name="Kapur A."/>
            <person name="Khurana P."/>
            <person name="Khurana P."/>
            <person name="Khurana J.P."/>
            <person name="Tyagi A.K."/>
            <person name="Gaikwad K."/>
            <person name="Singh A."/>
            <person name="Dalal V."/>
            <person name="Srivastava S."/>
            <person name="Dixit A."/>
            <person name="Pal A.K."/>
            <person name="Ghazi I.A."/>
            <person name="Yadav M."/>
            <person name="Pandit A."/>
            <person name="Bhargava A."/>
            <person name="Sureshbabu K."/>
            <person name="Batra K."/>
            <person name="Sharma T.R."/>
            <person name="Mohapatra T."/>
            <person name="Singh N.K."/>
            <person name="Messing J."/>
            <person name="Nelson A.B."/>
            <person name="Fuks G."/>
            <person name="Kavchok S."/>
            <person name="Keizer G."/>
            <person name="Linton E."/>
            <person name="Llaca V."/>
            <person name="Song R."/>
            <person name="Tanyolac B."/>
            <person name="Young S."/>
            <person name="Ho-Il K."/>
            <person name="Hahn J.H."/>
            <person name="Sangsakoo G."/>
            <person name="Vanavichit A."/>
            <person name="de Mattos Luiz.A.T."/>
            <person name="Zimmer P.D."/>
            <person name="Malone G."/>
            <person name="Dellagostin O."/>
            <person name="de Oliveira A.C."/>
            <person name="Bevan M."/>
            <person name="Bancroft I."/>
            <person name="Minx P."/>
            <person name="Cordum H."/>
            <person name="Wilson R."/>
            <person name="Cheng Z."/>
            <person name="Jin W."/>
            <person name="Jiang J."/>
            <person name="Leong S.A."/>
            <person name="Iwama H."/>
            <person name="Gojobori T."/>
            <person name="Itoh T."/>
            <person name="Niimura Y."/>
            <person name="Fujii Y."/>
            <person name="Habara T."/>
            <person name="Sakai H."/>
            <person name="Sato Y."/>
            <person name="Wilson G."/>
            <person name="Kumar K."/>
            <person name="McCouch S."/>
            <person name="Juretic N."/>
            <person name="Hoen D."/>
            <person name="Wright S."/>
            <person name="Bruskiewich R."/>
            <person name="Bureau T."/>
            <person name="Miyao A."/>
            <person name="Hirochika H."/>
            <person name="Nishikawa T."/>
            <person name="Kadowaki K."/>
            <person name="Sugiura M."/>
            <person name="Burr B."/>
            <person name="Sasaki T."/>
        </authorList>
    </citation>
    <scope>NUCLEOTIDE SEQUENCE [LARGE SCALE GENOMIC DNA]</scope>
    <source>
        <strain evidence="6">cv. Nipponbare</strain>
    </source>
</reference>
<evidence type="ECO:0000256" key="2">
    <source>
        <dbReference type="ARBA" id="ARBA00023242"/>
    </source>
</evidence>
<dbReference type="CDD" id="cd22701">
    <property type="entry name" value="FHA_FKH1-like"/>
    <property type="match status" value="1"/>
</dbReference>
<evidence type="ECO:0000313" key="5">
    <source>
        <dbReference type="EMBL" id="BAF25514.2"/>
    </source>
</evidence>
<dbReference type="PROSITE" id="PS50006">
    <property type="entry name" value="FHA_DOMAIN"/>
    <property type="match status" value="1"/>
</dbReference>
<dbReference type="FunFam" id="2.60.200.20:FF:000014">
    <property type="entry name" value="FHA domain-containing protein FHA2"/>
    <property type="match status" value="1"/>
</dbReference>
<feature type="domain" description="FHA" evidence="4">
    <location>
        <begin position="100"/>
        <end position="155"/>
    </location>
</feature>
<dbReference type="AlphaFoldDB" id="Q0J0M3"/>
<organism evidence="5 6">
    <name type="scientific">Oryza sativa subsp. japonica</name>
    <name type="common">Rice</name>
    <dbReference type="NCBI Taxonomy" id="39947"/>
    <lineage>
        <taxon>Eukaryota</taxon>
        <taxon>Viridiplantae</taxon>
        <taxon>Streptophyta</taxon>
        <taxon>Embryophyta</taxon>
        <taxon>Tracheophyta</taxon>
        <taxon>Spermatophyta</taxon>
        <taxon>Magnoliopsida</taxon>
        <taxon>Liliopsida</taxon>
        <taxon>Poales</taxon>
        <taxon>Poaceae</taxon>
        <taxon>BOP clade</taxon>
        <taxon>Oryzoideae</taxon>
        <taxon>Oryzeae</taxon>
        <taxon>Oryzinae</taxon>
        <taxon>Oryza</taxon>
        <taxon>Oryza sativa</taxon>
    </lineage>
</organism>
<proteinExistence type="predicted"/>
<evidence type="ECO:0000313" key="6">
    <source>
        <dbReference type="Proteomes" id="UP000000763"/>
    </source>
</evidence>
<dbReference type="PANTHER" id="PTHR21712">
    <property type="entry name" value="PRE-RRNA-PROCESSING PROTEIN FHL1"/>
    <property type="match status" value="1"/>
</dbReference>
<evidence type="ECO:0000256" key="3">
    <source>
        <dbReference type="SAM" id="MobiDB-lite"/>
    </source>
</evidence>
<feature type="region of interest" description="Disordered" evidence="3">
    <location>
        <begin position="191"/>
        <end position="210"/>
    </location>
</feature>